<dbReference type="EC" id="2.3.1.193" evidence="9"/>
<proteinExistence type="inferred from homology"/>
<comment type="function">
    <text evidence="9">Catalyzes the formation of N(4)-acetylcytidine (ac(4)C) at the wobble position of tRNA(Met), by using acetyl-CoA as an acetyl donor and ATP (or GTP).</text>
</comment>
<keyword evidence="7 9" id="KW-0694">RNA-binding</keyword>
<dbReference type="GO" id="GO:0051392">
    <property type="term" value="F:tRNA cytidine N4-acetyltransferase activity"/>
    <property type="evidence" value="ECO:0007669"/>
    <property type="project" value="UniProtKB-UniRule"/>
</dbReference>
<dbReference type="InterPro" id="IPR007807">
    <property type="entry name" value="TcmA/NAT10_helicase"/>
</dbReference>
<dbReference type="GO" id="GO:0002101">
    <property type="term" value="P:tRNA wobble cytosine modification"/>
    <property type="evidence" value="ECO:0007669"/>
    <property type="project" value="UniProtKB-UniRule"/>
</dbReference>
<feature type="binding site" evidence="9">
    <location>
        <position position="194"/>
    </location>
    <ligand>
        <name>ATP</name>
        <dbReference type="ChEBI" id="CHEBI:30616"/>
    </ligand>
</feature>
<keyword evidence="4 9" id="KW-0819">tRNA processing</keyword>
<dbReference type="InterPro" id="IPR027417">
    <property type="entry name" value="P-loop_NTPase"/>
</dbReference>
<dbReference type="Pfam" id="PF08351">
    <property type="entry name" value="TmcA_N"/>
    <property type="match status" value="1"/>
</dbReference>
<dbReference type="InterPro" id="IPR038321">
    <property type="entry name" value="TmcA_C_sf"/>
</dbReference>
<reference evidence="13 14" key="1">
    <citation type="journal article" date="2023" name="bioRxiv">
        <title>An intranuclear bacterial parasite of deep-sea mussels expresses apoptosis inhibitors acquired from its host.</title>
        <authorList>
            <person name="Gonzalez Porras M.A."/>
            <person name="Assie A."/>
            <person name="Tietjen M."/>
            <person name="Violette M."/>
            <person name="Kleiner M."/>
            <person name="Gruber-Vodicka H."/>
            <person name="Dubilier N."/>
            <person name="Leisch N."/>
        </authorList>
    </citation>
    <scope>NUCLEOTIDE SEQUENCE [LARGE SCALE GENOMIC DNA]</scope>
    <source>
        <strain evidence="13">IAP13</strain>
    </source>
</reference>
<evidence type="ECO:0000313" key="13">
    <source>
        <dbReference type="EMBL" id="MDP0587718.1"/>
    </source>
</evidence>
<evidence type="ECO:0000256" key="8">
    <source>
        <dbReference type="ARBA" id="ARBA00023315"/>
    </source>
</evidence>
<dbReference type="GO" id="GO:0000049">
    <property type="term" value="F:tRNA binding"/>
    <property type="evidence" value="ECO:0007669"/>
    <property type="project" value="UniProtKB-UniRule"/>
</dbReference>
<organism evidence="13 14">
    <name type="scientific">Candidatus Endonucleibacter bathymodioli</name>
    <dbReference type="NCBI Taxonomy" id="539814"/>
    <lineage>
        <taxon>Bacteria</taxon>
        <taxon>Pseudomonadati</taxon>
        <taxon>Pseudomonadota</taxon>
        <taxon>Gammaproteobacteria</taxon>
        <taxon>Oceanospirillales</taxon>
        <taxon>Endozoicomonadaceae</taxon>
        <taxon>Candidatus Endonucleibacter</taxon>
    </lineage>
</organism>
<dbReference type="Pfam" id="PF05127">
    <property type="entry name" value="NAT10_TcmA_helicase"/>
    <property type="match status" value="1"/>
</dbReference>
<keyword evidence="6 9" id="KW-0067">ATP-binding</keyword>
<evidence type="ECO:0000256" key="1">
    <source>
        <dbReference type="ARBA" id="ARBA00022490"/>
    </source>
</evidence>
<gene>
    <name evidence="9" type="primary">tmcA</name>
    <name evidence="13" type="ORF">QS748_00290</name>
</gene>
<dbReference type="InterPro" id="IPR032672">
    <property type="entry name" value="TmcA/NAT10/Kre33"/>
</dbReference>
<keyword evidence="5 9" id="KW-0547">Nucleotide-binding</keyword>
<evidence type="ECO:0000256" key="7">
    <source>
        <dbReference type="ARBA" id="ARBA00022884"/>
    </source>
</evidence>
<feature type="domain" description="N-acetyltransferase" evidence="12">
    <location>
        <begin position="417"/>
        <end position="530"/>
    </location>
</feature>
<feature type="binding site" evidence="9">
    <location>
        <position position="362"/>
    </location>
    <ligand>
        <name>ATP</name>
        <dbReference type="ChEBI" id="CHEBI:30616"/>
    </ligand>
</feature>
<dbReference type="SUPFAM" id="SSF55729">
    <property type="entry name" value="Acyl-CoA N-acyltransferases (Nat)"/>
    <property type="match status" value="1"/>
</dbReference>
<dbReference type="Gene3D" id="1.20.120.890">
    <property type="entry name" value="tRNA(Met) cytidine acetyltransferase, tail domain"/>
    <property type="match status" value="1"/>
</dbReference>
<evidence type="ECO:0000259" key="12">
    <source>
        <dbReference type="Pfam" id="PF13718"/>
    </source>
</evidence>
<dbReference type="GO" id="GO:1904812">
    <property type="term" value="P:rRNA acetylation involved in maturation of SSU-rRNA"/>
    <property type="evidence" value="ECO:0007669"/>
    <property type="project" value="TreeGrafter"/>
</dbReference>
<dbReference type="HAMAP" id="MF_01886">
    <property type="entry name" value="tRNA_acetyltr_TmcA"/>
    <property type="match status" value="1"/>
</dbReference>
<dbReference type="Gene3D" id="3.40.50.11040">
    <property type="match status" value="1"/>
</dbReference>
<comment type="subcellular location">
    <subcellularLocation>
        <location evidence="9">Cytoplasm</location>
    </subcellularLocation>
</comment>
<comment type="catalytic activity">
    <reaction evidence="9">
        <text>cytidine(34) in elongator tRNA(Met) + acetyl-CoA + ATP + H2O = N(4)-acetylcytidine(34) in elongator tRNA(Met) + ADP + phosphate + CoA + H(+)</text>
        <dbReference type="Rhea" id="RHEA:43788"/>
        <dbReference type="Rhea" id="RHEA-COMP:10693"/>
        <dbReference type="Rhea" id="RHEA-COMP:10694"/>
        <dbReference type="ChEBI" id="CHEBI:15377"/>
        <dbReference type="ChEBI" id="CHEBI:15378"/>
        <dbReference type="ChEBI" id="CHEBI:30616"/>
        <dbReference type="ChEBI" id="CHEBI:43474"/>
        <dbReference type="ChEBI" id="CHEBI:57287"/>
        <dbReference type="ChEBI" id="CHEBI:57288"/>
        <dbReference type="ChEBI" id="CHEBI:74900"/>
        <dbReference type="ChEBI" id="CHEBI:82748"/>
        <dbReference type="ChEBI" id="CHEBI:456216"/>
        <dbReference type="EC" id="2.3.1.193"/>
    </reaction>
</comment>
<dbReference type="Gene3D" id="3.40.50.300">
    <property type="entry name" value="P-loop containing nucleotide triphosphate hydrolases"/>
    <property type="match status" value="1"/>
</dbReference>
<sequence>MTIEQEVCQLQANATVSRQRRLLVISGSEYWCCEQAKKALAVLVPEMLLWVGGYDNTVGLFEGICRPKVIASSEASQWLGKETGCLVINSWSGFCVDAFGILSGTVKAGGVLLLLTPPLKSWAAYQDPEYKRITVYPNKFEDVTGRYLRRMVRLIGDSADLSLLEEAGRQRFQKNRDIYSKMYCDQIGCFSEEQSQTVQAILRVAKGHRKRPLVVTANRGCGKSAALGIAAALLIADGTDRIIVTAPSMGVTDVIFRHAAERLDGSDVAKGVIDCQGRQLIFKAPDELAETHYTGSLLLVDEAAAIPASLLKKLLISYSRIVFSTTIHGYEGSGRSFSIRFSMTLDDLRPQWKKLQIHEPVRWSRNDPLERFSFTSLMLNASLVIEKDLQIEDWKNECFEEINRDELVDNELLLEELFGLLVMAHYKTSPLDLRHLLDGTNISIYVLRIEGHVLAVALVACEGQIQSELAKDIWLGKRRVRGHLLPQILSNHLGIEEAVTLTGGRVIRIAVRPEFQRRGLGVRIMNAISNALSKKGYDYVGSLFGGTSELLDFWGKAGLVPVRIGVTREVSSGTYSAAVLQGLSSQGVSLLNEARRRFSPQFVYLLPDVLNCLNADIVVGLLRNLPLWEYSLSVYDRVDLESFTEGGRLYESCIVSIKKLTVVSLSKNSCLCQFAEWQIVFLVGKVLQHQSWATMTERCKFSGKKQAVSHLRSVVKRLLYLYCK</sequence>
<evidence type="ECO:0000259" key="10">
    <source>
        <dbReference type="Pfam" id="PF05127"/>
    </source>
</evidence>
<dbReference type="GO" id="GO:0051391">
    <property type="term" value="P:tRNA acetylation"/>
    <property type="evidence" value="ECO:0007669"/>
    <property type="project" value="UniProtKB-UniRule"/>
</dbReference>
<dbReference type="CDD" id="cd04301">
    <property type="entry name" value="NAT_SF"/>
    <property type="match status" value="1"/>
</dbReference>
<keyword evidence="8 9" id="KW-0012">Acyltransferase</keyword>
<keyword evidence="2 9" id="KW-0820">tRNA-binding</keyword>
<evidence type="ECO:0000259" key="11">
    <source>
        <dbReference type="Pfam" id="PF08351"/>
    </source>
</evidence>
<evidence type="ECO:0000256" key="6">
    <source>
        <dbReference type="ARBA" id="ARBA00022840"/>
    </source>
</evidence>
<dbReference type="Gene3D" id="3.40.630.30">
    <property type="match status" value="1"/>
</dbReference>
<dbReference type="EMBL" id="JASXSV010000001">
    <property type="protein sequence ID" value="MDP0587718.1"/>
    <property type="molecule type" value="Genomic_DNA"/>
</dbReference>
<evidence type="ECO:0000256" key="2">
    <source>
        <dbReference type="ARBA" id="ARBA00022555"/>
    </source>
</evidence>
<protein>
    <recommendedName>
        <fullName evidence="9">tRNA(Met) cytidine acetyltransferase TmcA</fullName>
        <ecNumber evidence="9">2.3.1.193</ecNumber>
    </recommendedName>
</protein>
<feature type="domain" description="TmcA/NAT10 N-terminal" evidence="11">
    <location>
        <begin position="6"/>
        <end position="163"/>
    </location>
</feature>
<evidence type="ECO:0000256" key="4">
    <source>
        <dbReference type="ARBA" id="ARBA00022694"/>
    </source>
</evidence>
<dbReference type="InterPro" id="IPR000182">
    <property type="entry name" value="GNAT_dom"/>
</dbReference>
<keyword evidence="14" id="KW-1185">Reference proteome</keyword>
<dbReference type="InterPro" id="IPR016181">
    <property type="entry name" value="Acyl_CoA_acyltransferase"/>
</dbReference>
<accession>A0AA90NSK3</accession>
<evidence type="ECO:0000256" key="5">
    <source>
        <dbReference type="ARBA" id="ARBA00022741"/>
    </source>
</evidence>
<comment type="caution">
    <text evidence="13">The sequence shown here is derived from an EMBL/GenBank/DDBJ whole genome shotgun (WGS) entry which is preliminary data.</text>
</comment>
<evidence type="ECO:0000313" key="14">
    <source>
        <dbReference type="Proteomes" id="UP001178148"/>
    </source>
</evidence>
<dbReference type="PANTHER" id="PTHR10925">
    <property type="entry name" value="N-ACETYLTRANSFERASE 10"/>
    <property type="match status" value="1"/>
</dbReference>
<feature type="binding site" evidence="9">
    <location>
        <begin position="509"/>
        <end position="511"/>
    </location>
    <ligand>
        <name>acetyl-CoA</name>
        <dbReference type="ChEBI" id="CHEBI:57288"/>
    </ligand>
</feature>
<feature type="domain" description="TcmA/NAT10 helicase" evidence="10">
    <location>
        <begin position="214"/>
        <end position="380"/>
    </location>
</feature>
<dbReference type="AlphaFoldDB" id="A0AA90NSK3"/>
<comment type="caution">
    <text evidence="9">Lacks conserved residue(s) required for the propagation of feature annotation.</text>
</comment>
<dbReference type="GO" id="GO:0005737">
    <property type="term" value="C:cytoplasm"/>
    <property type="evidence" value="ECO:0007669"/>
    <property type="project" value="UniProtKB-SubCell"/>
</dbReference>
<dbReference type="InterPro" id="IPR013562">
    <property type="entry name" value="TmcA/NAT10_N"/>
</dbReference>
<feature type="binding site" evidence="9">
    <location>
        <position position="549"/>
    </location>
    <ligand>
        <name>acetyl-CoA</name>
        <dbReference type="ChEBI" id="CHEBI:57288"/>
    </ligand>
</feature>
<dbReference type="GO" id="GO:0005524">
    <property type="term" value="F:ATP binding"/>
    <property type="evidence" value="ECO:0007669"/>
    <property type="project" value="UniProtKB-UniRule"/>
</dbReference>
<evidence type="ECO:0000256" key="3">
    <source>
        <dbReference type="ARBA" id="ARBA00022679"/>
    </source>
</evidence>
<dbReference type="Proteomes" id="UP001178148">
    <property type="component" value="Unassembled WGS sequence"/>
</dbReference>
<evidence type="ECO:0000256" key="9">
    <source>
        <dbReference type="HAMAP-Rule" id="MF_01886"/>
    </source>
</evidence>
<dbReference type="GO" id="GO:1990883">
    <property type="term" value="F:18S rRNA cytidine N-acetyltransferase activity"/>
    <property type="evidence" value="ECO:0007669"/>
    <property type="project" value="TreeGrafter"/>
</dbReference>
<dbReference type="PANTHER" id="PTHR10925:SF5">
    <property type="entry name" value="RNA CYTIDINE ACETYLTRANSFERASE"/>
    <property type="match status" value="1"/>
</dbReference>
<dbReference type="InterPro" id="IPR024914">
    <property type="entry name" value="tRNA_acetyltr_TmcA"/>
</dbReference>
<name>A0AA90NSK3_9GAMM</name>
<dbReference type="SUPFAM" id="SSF52540">
    <property type="entry name" value="P-loop containing nucleoside triphosphate hydrolases"/>
    <property type="match status" value="1"/>
</dbReference>
<keyword evidence="3 9" id="KW-0808">Transferase</keyword>
<keyword evidence="1 9" id="KW-0963">Cytoplasm</keyword>
<comment type="similarity">
    <text evidence="9">Belongs to the TmcA family.</text>
</comment>
<dbReference type="Pfam" id="PF13718">
    <property type="entry name" value="GNAT_acetyltr_2"/>
    <property type="match status" value="1"/>
</dbReference>